<evidence type="ECO:0000313" key="9">
    <source>
        <dbReference type="Proteomes" id="UP000694564"/>
    </source>
</evidence>
<accession>A0A8D2BEL8</accession>
<feature type="signal peptide" evidence="6">
    <location>
        <begin position="1"/>
        <end position="22"/>
    </location>
</feature>
<organism evidence="8 9">
    <name type="scientific">Sciurus vulgaris</name>
    <name type="common">Eurasian red squirrel</name>
    <dbReference type="NCBI Taxonomy" id="55149"/>
    <lineage>
        <taxon>Eukaryota</taxon>
        <taxon>Metazoa</taxon>
        <taxon>Chordata</taxon>
        <taxon>Craniata</taxon>
        <taxon>Vertebrata</taxon>
        <taxon>Euteleostomi</taxon>
        <taxon>Mammalia</taxon>
        <taxon>Eutheria</taxon>
        <taxon>Euarchontoglires</taxon>
        <taxon>Glires</taxon>
        <taxon>Rodentia</taxon>
        <taxon>Sciuromorpha</taxon>
        <taxon>Sciuridae</taxon>
        <taxon>Sciurinae</taxon>
        <taxon>Sciurini</taxon>
        <taxon>Sciurus</taxon>
    </lineage>
</organism>
<protein>
    <recommendedName>
        <fullName evidence="6">Beta-defensin</fullName>
    </recommendedName>
</protein>
<proteinExistence type="inferred from homology"/>
<dbReference type="InterPro" id="IPR025933">
    <property type="entry name" value="Beta_defensin_dom"/>
</dbReference>
<keyword evidence="5" id="KW-1015">Disulfide bond</keyword>
<comment type="function">
    <text evidence="6">Has antibacterial activity.</text>
</comment>
<keyword evidence="6" id="KW-0211">Defensin</keyword>
<evidence type="ECO:0000259" key="7">
    <source>
        <dbReference type="Pfam" id="PF13841"/>
    </source>
</evidence>
<reference evidence="8" key="2">
    <citation type="submission" date="2025-09" db="UniProtKB">
        <authorList>
            <consortium name="Ensembl"/>
        </authorList>
    </citation>
    <scope>IDENTIFICATION</scope>
</reference>
<dbReference type="Proteomes" id="UP000694564">
    <property type="component" value="Chromosome 7"/>
</dbReference>
<feature type="chain" id="PRO_5034680113" description="Beta-defensin" evidence="6">
    <location>
        <begin position="23"/>
        <end position="60"/>
    </location>
</feature>
<keyword evidence="3 6" id="KW-0964">Secreted</keyword>
<dbReference type="GO" id="GO:0042742">
    <property type="term" value="P:defense response to bacterium"/>
    <property type="evidence" value="ECO:0007669"/>
    <property type="project" value="UniProtKB-UniRule"/>
</dbReference>
<dbReference type="GeneTree" id="ENSGT00400000023650"/>
<comment type="similarity">
    <text evidence="2 6">Belongs to the beta-defensin family.</text>
</comment>
<keyword evidence="9" id="KW-1185">Reference proteome</keyword>
<reference evidence="8" key="1">
    <citation type="submission" date="2025-08" db="UniProtKB">
        <authorList>
            <consortium name="Ensembl"/>
        </authorList>
    </citation>
    <scope>IDENTIFICATION</scope>
</reference>
<keyword evidence="6" id="KW-0929">Antimicrobial</keyword>
<evidence type="ECO:0000256" key="2">
    <source>
        <dbReference type="ARBA" id="ARBA00007371"/>
    </source>
</evidence>
<name>A0A8D2BEL8_SCIVU</name>
<dbReference type="GO" id="GO:0045087">
    <property type="term" value="P:innate immune response"/>
    <property type="evidence" value="ECO:0007669"/>
    <property type="project" value="InterPro"/>
</dbReference>
<evidence type="ECO:0000256" key="3">
    <source>
        <dbReference type="ARBA" id="ARBA00022525"/>
    </source>
</evidence>
<evidence type="ECO:0000313" key="8">
    <source>
        <dbReference type="Ensembl" id="ENSSVLP00005013118.1"/>
    </source>
</evidence>
<keyword evidence="4 6" id="KW-0732">Signal</keyword>
<evidence type="ECO:0000256" key="5">
    <source>
        <dbReference type="ARBA" id="ARBA00023157"/>
    </source>
</evidence>
<dbReference type="GO" id="GO:0005576">
    <property type="term" value="C:extracellular region"/>
    <property type="evidence" value="ECO:0007669"/>
    <property type="project" value="UniProtKB-SubCell"/>
</dbReference>
<keyword evidence="6" id="KW-0044">Antibiotic</keyword>
<dbReference type="AlphaFoldDB" id="A0A8D2BEL8"/>
<evidence type="ECO:0000256" key="6">
    <source>
        <dbReference type="RuleBase" id="RU231113"/>
    </source>
</evidence>
<comment type="subcellular location">
    <subcellularLocation>
        <location evidence="1 6">Secreted</location>
    </subcellularLocation>
</comment>
<sequence>MKAPVLLFILFFFLLIVTRANCAMKDTYICFIKKGKCRHECHDFEKPIGFCTKLNANCCL</sequence>
<evidence type="ECO:0000256" key="1">
    <source>
        <dbReference type="ARBA" id="ARBA00004613"/>
    </source>
</evidence>
<feature type="domain" description="Beta-defensin" evidence="7">
    <location>
        <begin position="29"/>
        <end position="59"/>
    </location>
</feature>
<dbReference type="Ensembl" id="ENSSVLT00005014526.1">
    <property type="protein sequence ID" value="ENSSVLP00005013118.1"/>
    <property type="gene ID" value="ENSSVLG00005010409.1"/>
</dbReference>
<evidence type="ECO:0000256" key="4">
    <source>
        <dbReference type="ARBA" id="ARBA00022729"/>
    </source>
</evidence>
<dbReference type="Pfam" id="PF13841">
    <property type="entry name" value="Defensin_beta_2"/>
    <property type="match status" value="1"/>
</dbReference>